<gene>
    <name evidence="9" type="ORF">METZ01_LOCUS215669</name>
</gene>
<dbReference type="HAMAP" id="MF_00316">
    <property type="entry name" value="MobA"/>
    <property type="match status" value="1"/>
</dbReference>
<dbReference type="EMBL" id="UINC01050170">
    <property type="protein sequence ID" value="SVB62815.1"/>
    <property type="molecule type" value="Genomic_DNA"/>
</dbReference>
<keyword evidence="4" id="KW-0547">Nucleotide-binding</keyword>
<keyword evidence="5" id="KW-0460">Magnesium</keyword>
<reference evidence="9" key="1">
    <citation type="submission" date="2018-05" db="EMBL/GenBank/DDBJ databases">
        <authorList>
            <person name="Lanie J.A."/>
            <person name="Ng W.-L."/>
            <person name="Kazmierczak K.M."/>
            <person name="Andrzejewski T.M."/>
            <person name="Davidsen T.M."/>
            <person name="Wayne K.J."/>
            <person name="Tettelin H."/>
            <person name="Glass J.I."/>
            <person name="Rusch D."/>
            <person name="Podicherti R."/>
            <person name="Tsui H.-C.T."/>
            <person name="Winkler M.E."/>
        </authorList>
    </citation>
    <scope>NUCLEOTIDE SEQUENCE</scope>
</reference>
<dbReference type="InterPro" id="IPR025877">
    <property type="entry name" value="MobA-like_NTP_Trfase"/>
</dbReference>
<keyword evidence="1" id="KW-0963">Cytoplasm</keyword>
<dbReference type="AlphaFoldDB" id="A0A382FJI4"/>
<dbReference type="GO" id="GO:0046872">
    <property type="term" value="F:metal ion binding"/>
    <property type="evidence" value="ECO:0007669"/>
    <property type="project" value="UniProtKB-KW"/>
</dbReference>
<evidence type="ECO:0000256" key="7">
    <source>
        <dbReference type="ARBA" id="ARBA00023150"/>
    </source>
</evidence>
<proteinExistence type="inferred from homology"/>
<dbReference type="PANTHER" id="PTHR19136">
    <property type="entry name" value="MOLYBDENUM COFACTOR GUANYLYLTRANSFERASE"/>
    <property type="match status" value="1"/>
</dbReference>
<dbReference type="GO" id="GO:0016779">
    <property type="term" value="F:nucleotidyltransferase activity"/>
    <property type="evidence" value="ECO:0007669"/>
    <property type="project" value="TreeGrafter"/>
</dbReference>
<dbReference type="CDD" id="cd02503">
    <property type="entry name" value="MobA"/>
    <property type="match status" value="1"/>
</dbReference>
<organism evidence="9">
    <name type="scientific">marine metagenome</name>
    <dbReference type="NCBI Taxonomy" id="408172"/>
    <lineage>
        <taxon>unclassified sequences</taxon>
        <taxon>metagenomes</taxon>
        <taxon>ecological metagenomes</taxon>
    </lineage>
</organism>
<keyword evidence="3" id="KW-0479">Metal-binding</keyword>
<dbReference type="Pfam" id="PF12804">
    <property type="entry name" value="NTP_transf_3"/>
    <property type="match status" value="1"/>
</dbReference>
<evidence type="ECO:0000259" key="8">
    <source>
        <dbReference type="Pfam" id="PF12804"/>
    </source>
</evidence>
<keyword evidence="7" id="KW-0501">Molybdenum cofactor biosynthesis</keyword>
<dbReference type="GO" id="GO:0006777">
    <property type="term" value="P:Mo-molybdopterin cofactor biosynthetic process"/>
    <property type="evidence" value="ECO:0007669"/>
    <property type="project" value="UniProtKB-KW"/>
</dbReference>
<evidence type="ECO:0000256" key="4">
    <source>
        <dbReference type="ARBA" id="ARBA00022741"/>
    </source>
</evidence>
<evidence type="ECO:0000256" key="6">
    <source>
        <dbReference type="ARBA" id="ARBA00023134"/>
    </source>
</evidence>
<dbReference type="Gene3D" id="3.90.550.10">
    <property type="entry name" value="Spore Coat Polysaccharide Biosynthesis Protein SpsA, Chain A"/>
    <property type="match status" value="1"/>
</dbReference>
<dbReference type="InterPro" id="IPR013482">
    <property type="entry name" value="Molybde_CF_guanTrfase"/>
</dbReference>
<evidence type="ECO:0000256" key="3">
    <source>
        <dbReference type="ARBA" id="ARBA00022723"/>
    </source>
</evidence>
<dbReference type="PANTHER" id="PTHR19136:SF81">
    <property type="entry name" value="MOLYBDENUM COFACTOR GUANYLYLTRANSFERASE"/>
    <property type="match status" value="1"/>
</dbReference>
<dbReference type="SUPFAM" id="SSF53448">
    <property type="entry name" value="Nucleotide-diphospho-sugar transferases"/>
    <property type="match status" value="1"/>
</dbReference>
<keyword evidence="6" id="KW-0342">GTP-binding</keyword>
<dbReference type="InterPro" id="IPR029044">
    <property type="entry name" value="Nucleotide-diphossugar_trans"/>
</dbReference>
<evidence type="ECO:0000256" key="5">
    <source>
        <dbReference type="ARBA" id="ARBA00022842"/>
    </source>
</evidence>
<name>A0A382FJI4_9ZZZZ</name>
<evidence type="ECO:0000313" key="9">
    <source>
        <dbReference type="EMBL" id="SVB62815.1"/>
    </source>
</evidence>
<accession>A0A382FJI4</accession>
<dbReference type="GO" id="GO:0005525">
    <property type="term" value="F:GTP binding"/>
    <property type="evidence" value="ECO:0007669"/>
    <property type="project" value="UniProtKB-KW"/>
</dbReference>
<feature type="domain" description="MobA-like NTP transferase" evidence="8">
    <location>
        <begin position="9"/>
        <end position="156"/>
    </location>
</feature>
<evidence type="ECO:0000256" key="2">
    <source>
        <dbReference type="ARBA" id="ARBA00022679"/>
    </source>
</evidence>
<sequence>MPNTRSVTGIILAGGKSRRFGENKAFSIFQGERLIERLIRSVRQVTDELLIVTNTPAEYAFLGLPMTGDLKPGCGSLGGIYTGLKTMDTSHGICIACDMPFVSSSFLMYMVEFADGVNDVIVPRSDYGFEPLCAVYSATCVGPVERKLNEGDLKIIRFYDEVKVKIITADDTELCSREILFNVNTREDYEEALRLTRGNK</sequence>
<protein>
    <recommendedName>
        <fullName evidence="8">MobA-like NTP transferase domain-containing protein</fullName>
    </recommendedName>
</protein>
<evidence type="ECO:0000256" key="1">
    <source>
        <dbReference type="ARBA" id="ARBA00022490"/>
    </source>
</evidence>
<keyword evidence="2" id="KW-0808">Transferase</keyword>